<protein>
    <submittedName>
        <fullName evidence="4">HTH-type dhaKLM operon transcriptional activator DhaS</fullName>
    </submittedName>
</protein>
<dbReference type="InterPro" id="IPR050624">
    <property type="entry name" value="HTH-type_Tx_Regulator"/>
</dbReference>
<feature type="domain" description="HTH tetR-type" evidence="3">
    <location>
        <begin position="5"/>
        <end position="65"/>
    </location>
</feature>
<gene>
    <name evidence="4" type="primary">dhaS_2</name>
    <name evidence="4" type="ORF">CAGA_04700</name>
</gene>
<dbReference type="InterPro" id="IPR009057">
    <property type="entry name" value="Homeodomain-like_sf"/>
</dbReference>
<dbReference type="Pfam" id="PF00440">
    <property type="entry name" value="TetR_N"/>
    <property type="match status" value="1"/>
</dbReference>
<dbReference type="PANTHER" id="PTHR43479:SF7">
    <property type="entry name" value="TETR-FAMILY TRANSCRIPTIONAL REGULATOR"/>
    <property type="match status" value="1"/>
</dbReference>
<dbReference type="PANTHER" id="PTHR43479">
    <property type="entry name" value="ACREF/ENVCD OPERON REPRESSOR-RELATED"/>
    <property type="match status" value="1"/>
</dbReference>
<dbReference type="Proteomes" id="UP000297714">
    <property type="component" value="Unassembled WGS sequence"/>
</dbReference>
<dbReference type="NCBIfam" id="TIGR02366">
    <property type="entry name" value="DHAK_reg"/>
    <property type="match status" value="1"/>
</dbReference>
<accession>A0A4Z0YDR9</accession>
<dbReference type="PROSITE" id="PS50977">
    <property type="entry name" value="HTH_TETR_2"/>
    <property type="match status" value="1"/>
</dbReference>
<dbReference type="EMBL" id="SRMQ01000001">
    <property type="protein sequence ID" value="TGJ78058.1"/>
    <property type="molecule type" value="Genomic_DNA"/>
</dbReference>
<proteinExistence type="predicted"/>
<dbReference type="GO" id="GO:0003677">
    <property type="term" value="F:DNA binding"/>
    <property type="evidence" value="ECO:0007669"/>
    <property type="project" value="UniProtKB-UniRule"/>
</dbReference>
<sequence>MSDSLITKNAIAASIKELMRKKPLEKISVSDIMQNSKINRQTFYYHFKDKYDLVDWIYYNEVVSVLTQHRTFKEWDEVVLEILKTMKSEQYFYTNALSVTGQNAFQDYFFKVTKGLLEEIIDVLSQGQIDGADKEFTADFYSFGLVGIVVQWARGGMKQPPEEIVQRLMHFVNDSKYNAAARYLKEHEEEKIDTPVFKSDFD</sequence>
<feature type="DNA-binding region" description="H-T-H motif" evidence="2">
    <location>
        <begin position="28"/>
        <end position="47"/>
    </location>
</feature>
<dbReference type="SUPFAM" id="SSF46689">
    <property type="entry name" value="Homeodomain-like"/>
    <property type="match status" value="1"/>
</dbReference>
<keyword evidence="1 2" id="KW-0238">DNA-binding</keyword>
<dbReference type="AlphaFoldDB" id="A0A4Z0YDR9"/>
<dbReference type="InterPro" id="IPR039532">
    <property type="entry name" value="TetR_C_Firmicutes"/>
</dbReference>
<dbReference type="Pfam" id="PF14278">
    <property type="entry name" value="TetR_C_8"/>
    <property type="match status" value="1"/>
</dbReference>
<evidence type="ECO:0000313" key="4">
    <source>
        <dbReference type="EMBL" id="TGJ78058.1"/>
    </source>
</evidence>
<dbReference type="InterPro" id="IPR012738">
    <property type="entry name" value="Tscrpt_reg_DhaS"/>
</dbReference>
<keyword evidence="5" id="KW-1185">Reference proteome</keyword>
<evidence type="ECO:0000313" key="5">
    <source>
        <dbReference type="Proteomes" id="UP000297714"/>
    </source>
</evidence>
<evidence type="ECO:0000256" key="2">
    <source>
        <dbReference type="PROSITE-ProRule" id="PRU00335"/>
    </source>
</evidence>
<name>A0A4Z0YDR9_9FIRM</name>
<organism evidence="4 5">
    <name type="scientific">Caproiciproducens galactitolivorans</name>
    <dbReference type="NCBI Taxonomy" id="642589"/>
    <lineage>
        <taxon>Bacteria</taxon>
        <taxon>Bacillati</taxon>
        <taxon>Bacillota</taxon>
        <taxon>Clostridia</taxon>
        <taxon>Eubacteriales</taxon>
        <taxon>Acutalibacteraceae</taxon>
        <taxon>Caproiciproducens</taxon>
    </lineage>
</organism>
<reference evidence="4 5" key="1">
    <citation type="submission" date="2019-04" db="EMBL/GenBank/DDBJ databases">
        <authorList>
            <person name="Poehlein A."/>
            <person name="Bengelsdorf F.R."/>
            <person name="Duerre P."/>
            <person name="Daniel R."/>
        </authorList>
    </citation>
    <scope>NUCLEOTIDE SEQUENCE [LARGE SCALE GENOMIC DNA]</scope>
    <source>
        <strain evidence="4 5">BS-1</strain>
    </source>
</reference>
<comment type="caution">
    <text evidence="4">The sequence shown here is derived from an EMBL/GenBank/DDBJ whole genome shotgun (WGS) entry which is preliminary data.</text>
</comment>
<dbReference type="InterPro" id="IPR001647">
    <property type="entry name" value="HTH_TetR"/>
</dbReference>
<dbReference type="Gene3D" id="1.10.357.10">
    <property type="entry name" value="Tetracycline Repressor, domain 2"/>
    <property type="match status" value="1"/>
</dbReference>
<evidence type="ECO:0000256" key="1">
    <source>
        <dbReference type="ARBA" id="ARBA00023125"/>
    </source>
</evidence>
<dbReference type="OrthoDB" id="9810250at2"/>
<dbReference type="RefSeq" id="WP_135657287.1">
    <property type="nucleotide sequence ID" value="NZ_JAJUFJ010000001.1"/>
</dbReference>
<evidence type="ECO:0000259" key="3">
    <source>
        <dbReference type="PROSITE" id="PS50977"/>
    </source>
</evidence>